<dbReference type="PROSITE" id="PS50893">
    <property type="entry name" value="ABC_TRANSPORTER_2"/>
    <property type="match status" value="1"/>
</dbReference>
<accession>A0A6J4N902</accession>
<proteinExistence type="inferred from homology"/>
<dbReference type="SMART" id="SM00382">
    <property type="entry name" value="AAA"/>
    <property type="match status" value="1"/>
</dbReference>
<evidence type="ECO:0000259" key="6">
    <source>
        <dbReference type="PROSITE" id="PS50893"/>
    </source>
</evidence>
<dbReference type="FunFam" id="3.40.50.300:FF:000016">
    <property type="entry name" value="Oligopeptide ABC transporter ATP-binding component"/>
    <property type="match status" value="1"/>
</dbReference>
<dbReference type="InterPro" id="IPR003593">
    <property type="entry name" value="AAA+_ATPase"/>
</dbReference>
<dbReference type="GO" id="GO:0015833">
    <property type="term" value="P:peptide transport"/>
    <property type="evidence" value="ECO:0007669"/>
    <property type="project" value="InterPro"/>
</dbReference>
<reference evidence="7" key="1">
    <citation type="submission" date="2020-02" db="EMBL/GenBank/DDBJ databases">
        <authorList>
            <person name="Meier V. D."/>
        </authorList>
    </citation>
    <scope>NUCLEOTIDE SEQUENCE</scope>
    <source>
        <strain evidence="7">AVDCRST_MAG32</strain>
    </source>
</reference>
<dbReference type="InterPro" id="IPR003439">
    <property type="entry name" value="ABC_transporter-like_ATP-bd"/>
</dbReference>
<comment type="similarity">
    <text evidence="1">Belongs to the ABC transporter superfamily.</text>
</comment>
<sequence length="446" mass="48284">MSQDPNAKVGIDGSEVGANAAETGERDLSDQSIPAGDVVDDHEIHHGHLDFQDVVQQGHTASELDPDAPAVLTVENLKMYFPVKSSGLVRRTIGHVQAVDGISFEVPKGGSLGLVGESGCGKSTTGRLITRLYKPTGGSMMFQGNDLATLSPREMKPLRRNVQMIFQDPYTSLNPRHTVGSIVGAPLAVHNIVPKDKILSRVQEILEVVGLNPEHYNRYPNEFSGGQRQRIGIARALTLNPQLLVADEPVSALDVSIQAQVVNLLQDLQREFDIAFLFIAHDLAVVRHFCPEVAVMYLGKIVEIGDRETIYGHAHHPYTQALLSAVPDVKQAAIGGRRERIRLEGDVPSPINPPSGCRFRTRCQFAQEICAKVEPPLMQIGKRHKVACHFAGELGAHPATPVTASLLGVDDQGTPVPGAVPSSELNTGPGFEPRWLDLRTQQTVGA</sequence>
<evidence type="ECO:0000256" key="5">
    <source>
        <dbReference type="SAM" id="MobiDB-lite"/>
    </source>
</evidence>
<dbReference type="PROSITE" id="PS00211">
    <property type="entry name" value="ABC_TRANSPORTER_1"/>
    <property type="match status" value="1"/>
</dbReference>
<dbReference type="InterPro" id="IPR013563">
    <property type="entry name" value="Oligopep_ABC_C"/>
</dbReference>
<dbReference type="NCBIfam" id="NF008453">
    <property type="entry name" value="PRK11308.1"/>
    <property type="match status" value="1"/>
</dbReference>
<dbReference type="PANTHER" id="PTHR43776:SF7">
    <property type="entry name" value="D,D-DIPEPTIDE TRANSPORT ATP-BINDING PROTEIN DDPF-RELATED"/>
    <property type="match status" value="1"/>
</dbReference>
<gene>
    <name evidence="7" type="ORF">AVDCRST_MAG32-1679</name>
</gene>
<keyword evidence="3" id="KW-0547">Nucleotide-binding</keyword>
<dbReference type="Pfam" id="PF08352">
    <property type="entry name" value="oligo_HPY"/>
    <property type="match status" value="1"/>
</dbReference>
<organism evidence="7">
    <name type="scientific">uncultured Nocardioides sp</name>
    <dbReference type="NCBI Taxonomy" id="198441"/>
    <lineage>
        <taxon>Bacteria</taxon>
        <taxon>Bacillati</taxon>
        <taxon>Actinomycetota</taxon>
        <taxon>Actinomycetes</taxon>
        <taxon>Propionibacteriales</taxon>
        <taxon>Nocardioidaceae</taxon>
        <taxon>Nocardioides</taxon>
        <taxon>environmental samples</taxon>
    </lineage>
</organism>
<keyword evidence="2" id="KW-0813">Transport</keyword>
<dbReference type="InterPro" id="IPR050319">
    <property type="entry name" value="ABC_transp_ATP-bind"/>
</dbReference>
<evidence type="ECO:0000256" key="3">
    <source>
        <dbReference type="ARBA" id="ARBA00022741"/>
    </source>
</evidence>
<dbReference type="InterPro" id="IPR017871">
    <property type="entry name" value="ABC_transporter-like_CS"/>
</dbReference>
<dbReference type="GO" id="GO:0016887">
    <property type="term" value="F:ATP hydrolysis activity"/>
    <property type="evidence" value="ECO:0007669"/>
    <property type="project" value="InterPro"/>
</dbReference>
<evidence type="ECO:0000313" key="7">
    <source>
        <dbReference type="EMBL" id="CAA9381442.1"/>
    </source>
</evidence>
<dbReference type="Gene3D" id="3.40.50.300">
    <property type="entry name" value="P-loop containing nucleotide triphosphate hydrolases"/>
    <property type="match status" value="1"/>
</dbReference>
<dbReference type="GO" id="GO:0005524">
    <property type="term" value="F:ATP binding"/>
    <property type="evidence" value="ECO:0007669"/>
    <property type="project" value="UniProtKB-KW"/>
</dbReference>
<feature type="region of interest" description="Disordered" evidence="5">
    <location>
        <begin position="1"/>
        <end position="35"/>
    </location>
</feature>
<dbReference type="InterPro" id="IPR027417">
    <property type="entry name" value="P-loop_NTPase"/>
</dbReference>
<evidence type="ECO:0000256" key="2">
    <source>
        <dbReference type="ARBA" id="ARBA00022448"/>
    </source>
</evidence>
<evidence type="ECO:0000256" key="1">
    <source>
        <dbReference type="ARBA" id="ARBA00005417"/>
    </source>
</evidence>
<dbReference type="GO" id="GO:0055085">
    <property type="term" value="P:transmembrane transport"/>
    <property type="evidence" value="ECO:0007669"/>
    <property type="project" value="UniProtKB-ARBA"/>
</dbReference>
<dbReference type="CDD" id="cd03257">
    <property type="entry name" value="ABC_NikE_OppD_transporters"/>
    <property type="match status" value="1"/>
</dbReference>
<name>A0A6J4N902_9ACTN</name>
<protein>
    <submittedName>
        <fullName evidence="7">ABC transporter, ATP-binding protein (Cluster 5, nickel/peptides/opines)</fullName>
    </submittedName>
</protein>
<evidence type="ECO:0000256" key="4">
    <source>
        <dbReference type="ARBA" id="ARBA00022840"/>
    </source>
</evidence>
<dbReference type="SUPFAM" id="SSF52540">
    <property type="entry name" value="P-loop containing nucleoside triphosphate hydrolases"/>
    <property type="match status" value="1"/>
</dbReference>
<dbReference type="EMBL" id="CADCUM010000075">
    <property type="protein sequence ID" value="CAA9381442.1"/>
    <property type="molecule type" value="Genomic_DNA"/>
</dbReference>
<keyword evidence="4 7" id="KW-0067">ATP-binding</keyword>
<feature type="domain" description="ABC transporter" evidence="6">
    <location>
        <begin position="83"/>
        <end position="323"/>
    </location>
</feature>
<dbReference type="Pfam" id="PF00005">
    <property type="entry name" value="ABC_tran"/>
    <property type="match status" value="1"/>
</dbReference>
<dbReference type="NCBIfam" id="TIGR01727">
    <property type="entry name" value="oligo_HPY"/>
    <property type="match status" value="1"/>
</dbReference>
<dbReference type="AlphaFoldDB" id="A0A6J4N902"/>
<dbReference type="PANTHER" id="PTHR43776">
    <property type="entry name" value="TRANSPORT ATP-BINDING PROTEIN"/>
    <property type="match status" value="1"/>
</dbReference>